<sequence>RTEIMPAHFQDTAGRTLFLRGVNLADAKIPAGQPTHLLSSLSTDPQSCSRVSYVNVPFGLQDTPAHLARLRSLGFNALRVPVVWEALEHGGPGVYDDEYITYIKSFVQLCNDYGFRVIINPHQDLWSRFTGGSGAPLWTLHACGLNPDHFADTHASIRYAEWPRDGDPSDSGGRGKEKDPKSMPPMMWTSNHNRLAPSTLFALFWAGRNLAPKCIIDGVNIQDYLQDHYFAAYGRLVAALGDLAYAFDSMNEPESGLLEWQDLEKNEREASAMMGTAPTPIQAMRLGMGMDQTVDVYRLGKTGPHKEGSTTVRPGRGCWLEKEDARWGWNRSESWPMGTCVWALHNVWDLKTGELKQRDYFVRQDHGPNTEAQGTAPDCSKDASDWKSTSWKAFFDHWVSTIRKHSQRSIIFFQPPAFEMPPAALMSPSTDFSLLGYSPHFYDGLTIMKGHWHKHWNVDVLRLLRGQQDITTKLKAFKVGPTNVRQVISDQLGAMGKDIIPRGTNVPSTSQERLVPVLIGETGIPFNLDDSKAYTDGDHTSHVAALDAILSGCDEHLLNYTLWDYSATNNHEWGDHWNGEDLSIYCSETGSFPDHQYL</sequence>
<dbReference type="GeneID" id="63832503"/>
<evidence type="ECO:0000256" key="2">
    <source>
        <dbReference type="ARBA" id="ARBA00022801"/>
    </source>
</evidence>
<feature type="region of interest" description="Disordered" evidence="5">
    <location>
        <begin position="161"/>
        <end position="188"/>
    </location>
</feature>
<dbReference type="RefSeq" id="XP_040776284.1">
    <property type="nucleotide sequence ID" value="XM_040915374.1"/>
</dbReference>
<gene>
    <name evidence="7" type="ORF">M406DRAFT_12174</name>
</gene>
<keyword evidence="2 4" id="KW-0378">Hydrolase</keyword>
<dbReference type="Gene3D" id="3.20.20.80">
    <property type="entry name" value="Glycosidases"/>
    <property type="match status" value="2"/>
</dbReference>
<evidence type="ECO:0000256" key="1">
    <source>
        <dbReference type="ARBA" id="ARBA00005641"/>
    </source>
</evidence>
<evidence type="ECO:0000256" key="3">
    <source>
        <dbReference type="ARBA" id="ARBA00023295"/>
    </source>
</evidence>
<dbReference type="InterPro" id="IPR001547">
    <property type="entry name" value="Glyco_hydro_5"/>
</dbReference>
<dbReference type="InterPro" id="IPR052066">
    <property type="entry name" value="Glycosphingolipid_Hydrolases"/>
</dbReference>
<dbReference type="SUPFAM" id="SSF51445">
    <property type="entry name" value="(Trans)glycosidases"/>
    <property type="match status" value="1"/>
</dbReference>
<organism evidence="7 8">
    <name type="scientific">Cryphonectria parasitica (strain ATCC 38755 / EP155)</name>
    <dbReference type="NCBI Taxonomy" id="660469"/>
    <lineage>
        <taxon>Eukaryota</taxon>
        <taxon>Fungi</taxon>
        <taxon>Dikarya</taxon>
        <taxon>Ascomycota</taxon>
        <taxon>Pezizomycotina</taxon>
        <taxon>Sordariomycetes</taxon>
        <taxon>Sordariomycetidae</taxon>
        <taxon>Diaporthales</taxon>
        <taxon>Cryphonectriaceae</taxon>
        <taxon>Cryphonectria-Endothia species complex</taxon>
        <taxon>Cryphonectria</taxon>
    </lineage>
</organism>
<name>A0A9P4Y2K0_CRYP1</name>
<proteinExistence type="inferred from homology"/>
<feature type="non-terminal residue" evidence="7">
    <location>
        <position position="598"/>
    </location>
</feature>
<accession>A0A9P4Y2K0</accession>
<evidence type="ECO:0000259" key="6">
    <source>
        <dbReference type="Pfam" id="PF00150"/>
    </source>
</evidence>
<protein>
    <submittedName>
        <fullName evidence="7">Family 5 glycoside hydrolase</fullName>
    </submittedName>
</protein>
<reference evidence="7" key="1">
    <citation type="journal article" date="2020" name="Phytopathology">
        <title>Genome sequence of the chestnut blight fungus Cryphonectria parasitica EP155: A fundamental resource for an archetypical invasive plant pathogen.</title>
        <authorList>
            <person name="Crouch J.A."/>
            <person name="Dawe A."/>
            <person name="Aerts A."/>
            <person name="Barry K."/>
            <person name="Churchill A.C.L."/>
            <person name="Grimwood J."/>
            <person name="Hillman B."/>
            <person name="Milgroom M.G."/>
            <person name="Pangilinan J."/>
            <person name="Smith M."/>
            <person name="Salamov A."/>
            <person name="Schmutz J."/>
            <person name="Yadav J."/>
            <person name="Grigoriev I.V."/>
            <person name="Nuss D."/>
        </authorList>
    </citation>
    <scope>NUCLEOTIDE SEQUENCE</scope>
    <source>
        <strain evidence="7">EP155</strain>
    </source>
</reference>
<dbReference type="OrthoDB" id="9971853at2759"/>
<dbReference type="EMBL" id="MU032347">
    <property type="protein sequence ID" value="KAF3765323.1"/>
    <property type="molecule type" value="Genomic_DNA"/>
</dbReference>
<dbReference type="AlphaFoldDB" id="A0A9P4Y2K0"/>
<dbReference type="Proteomes" id="UP000803844">
    <property type="component" value="Unassembled WGS sequence"/>
</dbReference>
<feature type="domain" description="Glycoside hydrolase family 5" evidence="6">
    <location>
        <begin position="62"/>
        <end position="126"/>
    </location>
</feature>
<dbReference type="Pfam" id="PF00150">
    <property type="entry name" value="Cellulase"/>
    <property type="match status" value="1"/>
</dbReference>
<keyword evidence="3 4" id="KW-0326">Glycosidase</keyword>
<dbReference type="GO" id="GO:1904462">
    <property type="term" value="P:ergosteryl 3-beta-D-glucoside catabolic process"/>
    <property type="evidence" value="ECO:0007669"/>
    <property type="project" value="TreeGrafter"/>
</dbReference>
<evidence type="ECO:0000313" key="8">
    <source>
        <dbReference type="Proteomes" id="UP000803844"/>
    </source>
</evidence>
<feature type="non-terminal residue" evidence="7">
    <location>
        <position position="1"/>
    </location>
</feature>
<dbReference type="PANTHER" id="PTHR31308:SF6">
    <property type="entry name" value="GLYCOSIDE HYDROLASE FAMILY 5 C-TERMINAL DOMAIN-CONTAINING PROTEIN"/>
    <property type="match status" value="1"/>
</dbReference>
<dbReference type="GO" id="GO:0050295">
    <property type="term" value="F:steryl-beta-glucosidase activity"/>
    <property type="evidence" value="ECO:0007669"/>
    <property type="project" value="TreeGrafter"/>
</dbReference>
<comment type="caution">
    <text evidence="7">The sequence shown here is derived from an EMBL/GenBank/DDBJ whole genome shotgun (WGS) entry which is preliminary data.</text>
</comment>
<comment type="similarity">
    <text evidence="1 4">Belongs to the glycosyl hydrolase 5 (cellulase A) family.</text>
</comment>
<evidence type="ECO:0000313" key="7">
    <source>
        <dbReference type="EMBL" id="KAF3765323.1"/>
    </source>
</evidence>
<evidence type="ECO:0000256" key="5">
    <source>
        <dbReference type="SAM" id="MobiDB-lite"/>
    </source>
</evidence>
<feature type="compositionally biased region" description="Basic and acidic residues" evidence="5">
    <location>
        <begin position="161"/>
        <end position="181"/>
    </location>
</feature>
<keyword evidence="8" id="KW-1185">Reference proteome</keyword>
<dbReference type="InterPro" id="IPR017853">
    <property type="entry name" value="GH"/>
</dbReference>
<dbReference type="PANTHER" id="PTHR31308">
    <property type="match status" value="1"/>
</dbReference>
<evidence type="ECO:0000256" key="4">
    <source>
        <dbReference type="RuleBase" id="RU361153"/>
    </source>
</evidence>
<dbReference type="GO" id="GO:0000272">
    <property type="term" value="P:polysaccharide catabolic process"/>
    <property type="evidence" value="ECO:0007669"/>
    <property type="project" value="InterPro"/>
</dbReference>